<feature type="compositionally biased region" description="Basic and acidic residues" evidence="1">
    <location>
        <begin position="128"/>
        <end position="145"/>
    </location>
</feature>
<accession>A0AAW6UCD3</accession>
<protein>
    <submittedName>
        <fullName evidence="2">Uncharacterized protein</fullName>
    </submittedName>
</protein>
<comment type="caution">
    <text evidence="2">The sequence shown here is derived from an EMBL/GenBank/DDBJ whole genome shotgun (WGS) entry which is preliminary data.</text>
</comment>
<proteinExistence type="predicted"/>
<evidence type="ECO:0000256" key="1">
    <source>
        <dbReference type="SAM" id="MobiDB-lite"/>
    </source>
</evidence>
<organism evidence="2 3">
    <name type="scientific">Peloplasma aerotolerans</name>
    <dbReference type="NCBI Taxonomy" id="3044389"/>
    <lineage>
        <taxon>Bacteria</taxon>
        <taxon>Bacillati</taxon>
        <taxon>Mycoplasmatota</taxon>
        <taxon>Mollicutes</taxon>
        <taxon>Acholeplasmatales</taxon>
        <taxon>Acholeplasmataceae</taxon>
        <taxon>Peloplasma</taxon>
    </lineage>
</organism>
<dbReference type="AlphaFoldDB" id="A0AAW6UCD3"/>
<sequence>MLKVSNRLRILGTTEEVKEMKAFLENSKGDEKSSFDLTKVTSNFKEKVEEISEGYDRYDFKTDKPVLDIIIELSKRFSETKLAYQYVSMNEKDDKNLTLVEQEKAHYLLLNGEITSESKSSTKHARTKKYETDKVIESKPDENKEKNELVSRDSLFSLQEKFFKDIQDFMKDFTDSFFNHWF</sequence>
<name>A0AAW6UCD3_9MOLU</name>
<dbReference type="EMBL" id="JASCXW010000038">
    <property type="protein sequence ID" value="MDI6453619.1"/>
    <property type="molecule type" value="Genomic_DNA"/>
</dbReference>
<gene>
    <name evidence="2" type="ORF">QJ521_08575</name>
</gene>
<evidence type="ECO:0000313" key="2">
    <source>
        <dbReference type="EMBL" id="MDI6453619.1"/>
    </source>
</evidence>
<dbReference type="RefSeq" id="WP_282840057.1">
    <property type="nucleotide sequence ID" value="NZ_JASCXW010000038.1"/>
</dbReference>
<keyword evidence="3" id="KW-1185">Reference proteome</keyword>
<reference evidence="2" key="1">
    <citation type="submission" date="2023-05" db="EMBL/GenBank/DDBJ databases">
        <title>Mariniplasma microaerophilum sp. nov., a novel anaerobic mollicute isolated from terrestrial mud volcano, Taman Peninsula, Russia.</title>
        <authorList>
            <person name="Khomyakova M.A."/>
            <person name="Merkel A.Y."/>
            <person name="Slobodkin A.I."/>
        </authorList>
    </citation>
    <scope>NUCLEOTIDE SEQUENCE</scope>
    <source>
        <strain evidence="2">M4Ah</strain>
    </source>
</reference>
<feature type="region of interest" description="Disordered" evidence="1">
    <location>
        <begin position="119"/>
        <end position="145"/>
    </location>
</feature>
<dbReference type="Proteomes" id="UP001431532">
    <property type="component" value="Unassembled WGS sequence"/>
</dbReference>
<evidence type="ECO:0000313" key="3">
    <source>
        <dbReference type="Proteomes" id="UP001431532"/>
    </source>
</evidence>